<proteinExistence type="predicted"/>
<protein>
    <submittedName>
        <fullName evidence="1">Uncharacterized protein</fullName>
    </submittedName>
</protein>
<dbReference type="EMBL" id="UHIV01000001">
    <property type="protein sequence ID" value="SUP52933.1"/>
    <property type="molecule type" value="Genomic_DNA"/>
</dbReference>
<name>A0A380NYG0_WEIVI</name>
<evidence type="ECO:0000313" key="1">
    <source>
        <dbReference type="EMBL" id="SUP52933.1"/>
    </source>
</evidence>
<dbReference type="AlphaFoldDB" id="A0A380NYG0"/>
<dbReference type="Proteomes" id="UP000254621">
    <property type="component" value="Unassembled WGS sequence"/>
</dbReference>
<accession>A0A380NYG0</accession>
<reference evidence="1 2" key="1">
    <citation type="submission" date="2018-06" db="EMBL/GenBank/DDBJ databases">
        <authorList>
            <consortium name="Pathogen Informatics"/>
            <person name="Doyle S."/>
        </authorList>
    </citation>
    <scope>NUCLEOTIDE SEQUENCE [LARGE SCALE GENOMIC DNA]</scope>
    <source>
        <strain evidence="1 2">NCTC13645</strain>
    </source>
</reference>
<sequence length="111" mass="12432">MTAKQINKDFVVVGGYSDAADEKKGQVKEYISFVFTRDQYGNLHMISVESRQDKASVAKNIATLSNIGHTYTGSKPDNVSFAKHVENSLIKRLPWQSFLLYSSKARNVRCG</sequence>
<organism evidence="1 2">
    <name type="scientific">Weissella viridescens</name>
    <name type="common">Lactobacillus viridescens</name>
    <dbReference type="NCBI Taxonomy" id="1629"/>
    <lineage>
        <taxon>Bacteria</taxon>
        <taxon>Bacillati</taxon>
        <taxon>Bacillota</taxon>
        <taxon>Bacilli</taxon>
        <taxon>Lactobacillales</taxon>
        <taxon>Lactobacillaceae</taxon>
        <taxon>Weissella</taxon>
    </lineage>
</organism>
<evidence type="ECO:0000313" key="2">
    <source>
        <dbReference type="Proteomes" id="UP000254621"/>
    </source>
</evidence>
<gene>
    <name evidence="1" type="ORF">NCTC13645_00836</name>
</gene>